<proteinExistence type="predicted"/>
<dbReference type="Proteomes" id="UP000055035">
    <property type="component" value="Unassembled WGS sequence"/>
</dbReference>
<accession>A0A0W0VG51</accession>
<evidence type="ECO:0000313" key="3">
    <source>
        <dbReference type="Proteomes" id="UP000055035"/>
    </source>
</evidence>
<gene>
    <name evidence="2" type="ORF">Ljor_0055</name>
</gene>
<evidence type="ECO:0008006" key="4">
    <source>
        <dbReference type="Google" id="ProtNLM"/>
    </source>
</evidence>
<evidence type="ECO:0000313" key="2">
    <source>
        <dbReference type="EMBL" id="KTD19089.1"/>
    </source>
</evidence>
<feature type="transmembrane region" description="Helical" evidence="1">
    <location>
        <begin position="24"/>
        <end position="51"/>
    </location>
</feature>
<protein>
    <recommendedName>
        <fullName evidence="4">Transmembrane protein</fullName>
    </recommendedName>
</protein>
<reference evidence="2 3" key="1">
    <citation type="submission" date="2015-11" db="EMBL/GenBank/DDBJ databases">
        <title>Genomic analysis of 38 Legionella species identifies large and diverse effector repertoires.</title>
        <authorList>
            <person name="Burstein D."/>
            <person name="Amaro F."/>
            <person name="Zusman T."/>
            <person name="Lifshitz Z."/>
            <person name="Cohen O."/>
            <person name="Gilbert J.A."/>
            <person name="Pupko T."/>
            <person name="Shuman H.A."/>
            <person name="Segal G."/>
        </authorList>
    </citation>
    <scope>NUCLEOTIDE SEQUENCE [LARGE SCALE GENOMIC DNA]</scope>
    <source>
        <strain evidence="2 3">BL-540</strain>
    </source>
</reference>
<dbReference type="RefSeq" id="WP_058469652.1">
    <property type="nucleotide sequence ID" value="NZ_CAAAIC010000014.1"/>
</dbReference>
<keyword evidence="3" id="KW-1185">Reference proteome</keyword>
<keyword evidence="1" id="KW-1133">Transmembrane helix</keyword>
<evidence type="ECO:0000256" key="1">
    <source>
        <dbReference type="SAM" id="Phobius"/>
    </source>
</evidence>
<feature type="transmembrane region" description="Helical" evidence="1">
    <location>
        <begin position="71"/>
        <end position="95"/>
    </location>
</feature>
<dbReference type="EMBL" id="LNYJ01000002">
    <property type="protein sequence ID" value="KTD19089.1"/>
    <property type="molecule type" value="Genomic_DNA"/>
</dbReference>
<organism evidence="2 3">
    <name type="scientific">Legionella jordanis</name>
    <dbReference type="NCBI Taxonomy" id="456"/>
    <lineage>
        <taxon>Bacteria</taxon>
        <taxon>Pseudomonadati</taxon>
        <taxon>Pseudomonadota</taxon>
        <taxon>Gammaproteobacteria</taxon>
        <taxon>Legionellales</taxon>
        <taxon>Legionellaceae</taxon>
        <taxon>Legionella</taxon>
    </lineage>
</organism>
<dbReference type="AlphaFoldDB" id="A0A0W0VG51"/>
<feature type="transmembrane region" description="Helical" evidence="1">
    <location>
        <begin position="126"/>
        <end position="144"/>
    </location>
</feature>
<comment type="caution">
    <text evidence="2">The sequence shown here is derived from an EMBL/GenBank/DDBJ whole genome shotgun (WGS) entry which is preliminary data.</text>
</comment>
<keyword evidence="1" id="KW-0472">Membrane</keyword>
<keyword evidence="1" id="KW-0812">Transmembrane</keyword>
<feature type="transmembrane region" description="Helical" evidence="1">
    <location>
        <begin position="101"/>
        <end position="119"/>
    </location>
</feature>
<feature type="transmembrane region" description="Helical" evidence="1">
    <location>
        <begin position="150"/>
        <end position="172"/>
    </location>
</feature>
<dbReference type="PATRIC" id="fig|456.5.peg.63"/>
<sequence length="192" mass="21668">MVSTRLNNEEGLKKIAEVNKALTAIGYVVLILALISAVMVVRSFLFAILVFSLFEPIITAKNKWFRSIRSYWIIAWHPLIGIFYVLWLCLLLGTLFTNPLVLDYLLASILLIIGFSRIYMSFRSKALVLVSAGVMSIVLAVFYLSNNDMLKMFVICLMVFDCIIGGAIYVMVGGSIRKKLKDTRVTTKLKQE</sequence>
<name>A0A0W0VG51_9GAMM</name>